<accession>A0A6N7S6E0</accession>
<proteinExistence type="predicted"/>
<evidence type="ECO:0000313" key="5">
    <source>
        <dbReference type="Proteomes" id="UP000433575"/>
    </source>
</evidence>
<evidence type="ECO:0000313" key="3">
    <source>
        <dbReference type="EMBL" id="MSA89457.1"/>
    </source>
</evidence>
<dbReference type="Proteomes" id="UP000433575">
    <property type="component" value="Unassembled WGS sequence"/>
</dbReference>
<name>A0A6N7S6E0_9FIRM</name>
<dbReference type="CDD" id="cd02516">
    <property type="entry name" value="CDP-ME_synthetase"/>
    <property type="match status" value="1"/>
</dbReference>
<comment type="caution">
    <text evidence="3">The sequence shown here is derived from an EMBL/GenBank/DDBJ whole genome shotgun (WGS) entry which is preliminary data.</text>
</comment>
<evidence type="ECO:0000256" key="1">
    <source>
        <dbReference type="ARBA" id="ARBA00022679"/>
    </source>
</evidence>
<protein>
    <submittedName>
        <fullName evidence="3">NTP transferase domain-containing protein</fullName>
    </submittedName>
</protein>
<keyword evidence="6" id="KW-1185">Reference proteome</keyword>
<evidence type="ECO:0000256" key="2">
    <source>
        <dbReference type="ARBA" id="ARBA00022695"/>
    </source>
</evidence>
<evidence type="ECO:0000313" key="6">
    <source>
        <dbReference type="Proteomes" id="UP000480929"/>
    </source>
</evidence>
<dbReference type="PANTHER" id="PTHR43015:SF1">
    <property type="entry name" value="D-RIBITOL-5-PHOSPHATE CYTIDYLYLTRANSFERASE"/>
    <property type="match status" value="1"/>
</dbReference>
<gene>
    <name evidence="4" type="ORF">GKD88_08365</name>
    <name evidence="3" type="ORF">GKE08_08960</name>
</gene>
<organism evidence="3 5">
    <name type="scientific">Holdemania massiliensis</name>
    <dbReference type="NCBI Taxonomy" id="1468449"/>
    <lineage>
        <taxon>Bacteria</taxon>
        <taxon>Bacillati</taxon>
        <taxon>Bacillota</taxon>
        <taxon>Erysipelotrichia</taxon>
        <taxon>Erysipelotrichales</taxon>
        <taxon>Erysipelotrichaceae</taxon>
        <taxon>Holdemania</taxon>
    </lineage>
</organism>
<dbReference type="InterPro" id="IPR029044">
    <property type="entry name" value="Nucleotide-diphossugar_trans"/>
</dbReference>
<dbReference type="EMBL" id="WKPJ01000011">
    <property type="protein sequence ID" value="MSA89457.1"/>
    <property type="molecule type" value="Genomic_DNA"/>
</dbReference>
<dbReference type="GO" id="GO:0005829">
    <property type="term" value="C:cytosol"/>
    <property type="evidence" value="ECO:0007669"/>
    <property type="project" value="TreeGrafter"/>
</dbReference>
<dbReference type="Pfam" id="PF01128">
    <property type="entry name" value="IspD"/>
    <property type="match status" value="1"/>
</dbReference>
<keyword evidence="1 3" id="KW-0808">Transferase</keyword>
<dbReference type="SUPFAM" id="SSF53448">
    <property type="entry name" value="Nucleotide-diphospho-sugar transferases"/>
    <property type="match status" value="1"/>
</dbReference>
<reference evidence="5 6" key="1">
    <citation type="journal article" date="2019" name="Nat. Med.">
        <title>A library of human gut bacterial isolates paired with longitudinal multiomics data enables mechanistic microbiome research.</title>
        <authorList>
            <person name="Poyet M."/>
            <person name="Groussin M."/>
            <person name="Gibbons S.M."/>
            <person name="Avila-Pacheco J."/>
            <person name="Jiang X."/>
            <person name="Kearney S.M."/>
            <person name="Perrotta A.R."/>
            <person name="Berdy B."/>
            <person name="Zhao S."/>
            <person name="Lieberman T.D."/>
            <person name="Swanson P.K."/>
            <person name="Smith M."/>
            <person name="Roesemann S."/>
            <person name="Alexander J.E."/>
            <person name="Rich S.A."/>
            <person name="Livny J."/>
            <person name="Vlamakis H."/>
            <person name="Clish C."/>
            <person name="Bullock K."/>
            <person name="Deik A."/>
            <person name="Scott J."/>
            <person name="Pierce K.A."/>
            <person name="Xavier R.J."/>
            <person name="Alm E.J."/>
        </authorList>
    </citation>
    <scope>NUCLEOTIDE SEQUENCE [LARGE SCALE GENOMIC DNA]</scope>
    <source>
        <strain evidence="3 5">BIOML-A4</strain>
        <strain evidence="4 6">BIOML-A5</strain>
    </source>
</reference>
<dbReference type="Gene3D" id="3.90.550.10">
    <property type="entry name" value="Spore Coat Polysaccharide Biosynthesis Protein SpsA, Chain A"/>
    <property type="match status" value="1"/>
</dbReference>
<dbReference type="PANTHER" id="PTHR43015">
    <property type="entry name" value="D-RIBITOL-5-PHOSPHATE CYTIDYLYLTRANSFERASE"/>
    <property type="match status" value="1"/>
</dbReference>
<dbReference type="GO" id="GO:0070567">
    <property type="term" value="F:cytidylyltransferase activity"/>
    <property type="evidence" value="ECO:0007669"/>
    <property type="project" value="InterPro"/>
</dbReference>
<dbReference type="EMBL" id="WKPI01000012">
    <property type="protein sequence ID" value="MSC33135.1"/>
    <property type="molecule type" value="Genomic_DNA"/>
</dbReference>
<keyword evidence="2" id="KW-0548">Nucleotidyltransferase</keyword>
<dbReference type="RefSeq" id="WP_154238737.1">
    <property type="nucleotide sequence ID" value="NZ_WKPI01000012.1"/>
</dbReference>
<evidence type="ECO:0000313" key="4">
    <source>
        <dbReference type="EMBL" id="MSC33135.1"/>
    </source>
</evidence>
<dbReference type="InterPro" id="IPR034683">
    <property type="entry name" value="IspD/TarI"/>
</dbReference>
<sequence>MKNIALIIAGGVGMRTHQDIPKQFINVKDVPVIVYTLKAFQNHPLIDAIEVVCIEGWHDVLWAYAKQFGISKLENIVNGGETGQDSIRNGLKSIAKRYKDTDDIVLIHDSIRPMVSAEIITDNIDVCRKYGNAATVIPCTSVMLTTNNSISSEGQIPRDNLKITQTPQAFFLNELLEVHKKAITMDLLPSIASCALYIELGKKVYLSRGSEKNIKITTSEDIEIFQSLLESKRPEWLKR</sequence>
<dbReference type="OrthoDB" id="9806837at2"/>
<dbReference type="Proteomes" id="UP000480929">
    <property type="component" value="Unassembled WGS sequence"/>
</dbReference>
<dbReference type="AlphaFoldDB" id="A0A6N7S6E0"/>